<proteinExistence type="predicted"/>
<evidence type="ECO:0000313" key="2">
    <source>
        <dbReference type="Proteomes" id="UP000324800"/>
    </source>
</evidence>
<gene>
    <name evidence="1" type="ORF">EZS28_047884</name>
</gene>
<accession>A0A5J4TFZ2</accession>
<dbReference type="AlphaFoldDB" id="A0A5J4TFZ2"/>
<reference evidence="1 2" key="1">
    <citation type="submission" date="2019-03" db="EMBL/GenBank/DDBJ databases">
        <title>Single cell metagenomics reveals metabolic interactions within the superorganism composed of flagellate Streblomastix strix and complex community of Bacteroidetes bacteria on its surface.</title>
        <authorList>
            <person name="Treitli S.C."/>
            <person name="Kolisko M."/>
            <person name="Husnik F."/>
            <person name="Keeling P."/>
            <person name="Hampl V."/>
        </authorList>
    </citation>
    <scope>NUCLEOTIDE SEQUENCE [LARGE SCALE GENOMIC DNA]</scope>
    <source>
        <strain evidence="1">ST1C</strain>
    </source>
</reference>
<sequence>MSTYQRQGVAHYGLKCVRGCMHEDSFVLHFTPLIRAKRCYTYKLEFQAQRKIEDCLAISTPGSVTPDK</sequence>
<evidence type="ECO:0000313" key="1">
    <source>
        <dbReference type="EMBL" id="KAA6356590.1"/>
    </source>
</evidence>
<comment type="caution">
    <text evidence="1">The sequence shown here is derived from an EMBL/GenBank/DDBJ whole genome shotgun (WGS) entry which is preliminary data.</text>
</comment>
<dbReference type="Proteomes" id="UP000324800">
    <property type="component" value="Unassembled WGS sequence"/>
</dbReference>
<organism evidence="1 2">
    <name type="scientific">Streblomastix strix</name>
    <dbReference type="NCBI Taxonomy" id="222440"/>
    <lineage>
        <taxon>Eukaryota</taxon>
        <taxon>Metamonada</taxon>
        <taxon>Preaxostyla</taxon>
        <taxon>Oxymonadida</taxon>
        <taxon>Streblomastigidae</taxon>
        <taxon>Streblomastix</taxon>
    </lineage>
</organism>
<name>A0A5J4TFZ2_9EUKA</name>
<dbReference type="EMBL" id="SNRW01032733">
    <property type="protein sequence ID" value="KAA6356590.1"/>
    <property type="molecule type" value="Genomic_DNA"/>
</dbReference>
<protein>
    <submittedName>
        <fullName evidence="1">Uncharacterized protein</fullName>
    </submittedName>
</protein>